<dbReference type="SUPFAM" id="SSF56349">
    <property type="entry name" value="DNA breaking-rejoining enzymes"/>
    <property type="match status" value="1"/>
</dbReference>
<evidence type="ECO:0000256" key="3">
    <source>
        <dbReference type="PROSITE-ProRule" id="PRU01248"/>
    </source>
</evidence>
<organism evidence="5 6">
    <name type="scientific">Caldanaerobacter subterraneus subsp. yonseiensis KB-1</name>
    <dbReference type="NCBI Taxonomy" id="1388761"/>
    <lineage>
        <taxon>Bacteria</taxon>
        <taxon>Bacillati</taxon>
        <taxon>Bacillota</taxon>
        <taxon>Clostridia</taxon>
        <taxon>Thermoanaerobacterales</taxon>
        <taxon>Thermoanaerobacteraceae</taxon>
        <taxon>Caldanaerobacter</taxon>
    </lineage>
</organism>
<evidence type="ECO:0000313" key="6">
    <source>
        <dbReference type="Proteomes" id="UP000016856"/>
    </source>
</evidence>
<dbReference type="EMBL" id="AXDC01000020">
    <property type="protein sequence ID" value="ERM91932.1"/>
    <property type="molecule type" value="Genomic_DNA"/>
</dbReference>
<gene>
    <name evidence="5" type="ORF">O163_08265</name>
</gene>
<keyword evidence="2 3" id="KW-0238">DNA-binding</keyword>
<dbReference type="GO" id="GO:0003677">
    <property type="term" value="F:DNA binding"/>
    <property type="evidence" value="ECO:0007669"/>
    <property type="project" value="UniProtKB-UniRule"/>
</dbReference>
<protein>
    <recommendedName>
        <fullName evidence="4">Core-binding (CB) domain-containing protein</fullName>
    </recommendedName>
</protein>
<sequence>MIHKIDYQLDDFLNYCKEKNLSLKTIASYEQTLRLFIRYLYDTYKIVDAKDVKEDMIRNYIRYLQERGKYTITADERTKMINFPDNREDYGKKISVATINNYLRNIKVFFNFLVEFREIRNNPTKKNKSIKTGKKVS</sequence>
<feature type="domain" description="Core-binding (CB)" evidence="4">
    <location>
        <begin position="3"/>
        <end position="114"/>
    </location>
</feature>
<evidence type="ECO:0000259" key="4">
    <source>
        <dbReference type="PROSITE" id="PS51900"/>
    </source>
</evidence>
<dbReference type="InterPro" id="IPR011010">
    <property type="entry name" value="DNA_brk_join_enz"/>
</dbReference>
<accession>U5CV36</accession>
<dbReference type="GO" id="GO:0015074">
    <property type="term" value="P:DNA integration"/>
    <property type="evidence" value="ECO:0007669"/>
    <property type="project" value="InterPro"/>
</dbReference>
<dbReference type="PROSITE" id="PS51900">
    <property type="entry name" value="CB"/>
    <property type="match status" value="1"/>
</dbReference>
<name>U5CV36_CALSX</name>
<comment type="similarity">
    <text evidence="1">Belongs to the 'phage' integrase family.</text>
</comment>
<proteinExistence type="inferred from homology"/>
<reference evidence="5 6" key="1">
    <citation type="journal article" date="2013" name="Genome Announc.">
        <title>Draft Genome Sequence of an Anaerobic and Extremophilic Bacterium, Caldanaerobacter yonseiensis, Isolated from a Geothermal Hot Stream.</title>
        <authorList>
            <person name="Lee S.J."/>
            <person name="Lee Y.J."/>
            <person name="Park G.S."/>
            <person name="Kim B.C."/>
            <person name="Lee S.J."/>
            <person name="Shin J.H."/>
            <person name="Lee D.W."/>
        </authorList>
    </citation>
    <scope>NUCLEOTIDE SEQUENCE [LARGE SCALE GENOMIC DNA]</scope>
    <source>
        <strain evidence="5 6">KB-1</strain>
    </source>
</reference>
<dbReference type="InterPro" id="IPR044068">
    <property type="entry name" value="CB"/>
</dbReference>
<evidence type="ECO:0000313" key="5">
    <source>
        <dbReference type="EMBL" id="ERM91932.1"/>
    </source>
</evidence>
<comment type="caution">
    <text evidence="5">The sequence shown here is derived from an EMBL/GenBank/DDBJ whole genome shotgun (WGS) entry which is preliminary data.</text>
</comment>
<dbReference type="InterPro" id="IPR004107">
    <property type="entry name" value="Integrase_SAM-like_N"/>
</dbReference>
<evidence type="ECO:0000256" key="2">
    <source>
        <dbReference type="ARBA" id="ARBA00023125"/>
    </source>
</evidence>
<dbReference type="AlphaFoldDB" id="U5CV36"/>
<dbReference type="InterPro" id="IPR010998">
    <property type="entry name" value="Integrase_recombinase_N"/>
</dbReference>
<dbReference type="RefSeq" id="WP_022588077.1">
    <property type="nucleotide sequence ID" value="NZ_AXDC01000020.1"/>
</dbReference>
<dbReference type="Gene3D" id="1.10.150.130">
    <property type="match status" value="1"/>
</dbReference>
<evidence type="ECO:0000256" key="1">
    <source>
        <dbReference type="ARBA" id="ARBA00008857"/>
    </source>
</evidence>
<dbReference type="Proteomes" id="UP000016856">
    <property type="component" value="Unassembled WGS sequence"/>
</dbReference>
<dbReference type="Pfam" id="PF02899">
    <property type="entry name" value="Phage_int_SAM_1"/>
    <property type="match status" value="1"/>
</dbReference>